<sequence length="137" mass="14164">MTSTGTTDSPTVSDPLDPSRRPPFLAVVSPRVAEAAAVATTVLPGVTPVIHAPHPTAPSRLRATLASIRSEDRPLVVATDSAAIARDADRIIVTDGGDILEDGTPDELLALPSVYAQLYSDEIGANFVGPAPDIADE</sequence>
<evidence type="ECO:0008006" key="4">
    <source>
        <dbReference type="Google" id="ProtNLM"/>
    </source>
</evidence>
<evidence type="ECO:0000256" key="1">
    <source>
        <dbReference type="SAM" id="MobiDB-lite"/>
    </source>
</evidence>
<name>A0ABD5ZI63_9EURY</name>
<evidence type="ECO:0000313" key="3">
    <source>
        <dbReference type="Proteomes" id="UP001596481"/>
    </source>
</evidence>
<dbReference type="EMBL" id="JBHTAA010000005">
    <property type="protein sequence ID" value="MFC7204958.1"/>
    <property type="molecule type" value="Genomic_DNA"/>
</dbReference>
<organism evidence="2 3">
    <name type="scientific">Haloferax namakaokahaiae</name>
    <dbReference type="NCBI Taxonomy" id="1748331"/>
    <lineage>
        <taxon>Archaea</taxon>
        <taxon>Methanobacteriati</taxon>
        <taxon>Methanobacteriota</taxon>
        <taxon>Stenosarchaea group</taxon>
        <taxon>Halobacteria</taxon>
        <taxon>Halobacteriales</taxon>
        <taxon>Haloferacaceae</taxon>
        <taxon>Haloferax</taxon>
    </lineage>
</organism>
<feature type="region of interest" description="Disordered" evidence="1">
    <location>
        <begin position="1"/>
        <end position="21"/>
    </location>
</feature>
<protein>
    <recommendedName>
        <fullName evidence="4">ABC transporter ATP-binding protein</fullName>
    </recommendedName>
</protein>
<dbReference type="RefSeq" id="WP_390225104.1">
    <property type="nucleotide sequence ID" value="NZ_JBHTAA010000005.1"/>
</dbReference>
<dbReference type="AlphaFoldDB" id="A0ABD5ZI63"/>
<reference evidence="2 3" key="1">
    <citation type="journal article" date="2019" name="Int. J. Syst. Evol. Microbiol.">
        <title>The Global Catalogue of Microorganisms (GCM) 10K type strain sequencing project: providing services to taxonomists for standard genome sequencing and annotation.</title>
        <authorList>
            <consortium name="The Broad Institute Genomics Platform"/>
            <consortium name="The Broad Institute Genome Sequencing Center for Infectious Disease"/>
            <person name="Wu L."/>
            <person name="Ma J."/>
        </authorList>
    </citation>
    <scope>NUCLEOTIDE SEQUENCE [LARGE SCALE GENOMIC DNA]</scope>
    <source>
        <strain evidence="2 3">DSM 29988</strain>
    </source>
</reference>
<dbReference type="InterPro" id="IPR027417">
    <property type="entry name" value="P-loop_NTPase"/>
</dbReference>
<proteinExistence type="predicted"/>
<gene>
    <name evidence="2" type="ORF">ACFQJC_15680</name>
</gene>
<accession>A0ABD5ZI63</accession>
<feature type="compositionally biased region" description="Polar residues" evidence="1">
    <location>
        <begin position="1"/>
        <end position="12"/>
    </location>
</feature>
<keyword evidence="3" id="KW-1185">Reference proteome</keyword>
<dbReference type="SUPFAM" id="SSF52540">
    <property type="entry name" value="P-loop containing nucleoside triphosphate hydrolases"/>
    <property type="match status" value="1"/>
</dbReference>
<evidence type="ECO:0000313" key="2">
    <source>
        <dbReference type="EMBL" id="MFC7204958.1"/>
    </source>
</evidence>
<dbReference type="Gene3D" id="3.40.50.300">
    <property type="entry name" value="P-loop containing nucleotide triphosphate hydrolases"/>
    <property type="match status" value="1"/>
</dbReference>
<dbReference type="Proteomes" id="UP001596481">
    <property type="component" value="Unassembled WGS sequence"/>
</dbReference>
<comment type="caution">
    <text evidence="2">The sequence shown here is derived from an EMBL/GenBank/DDBJ whole genome shotgun (WGS) entry which is preliminary data.</text>
</comment>